<name>A7GZ86_CAMC5</name>
<dbReference type="EC" id="2.3.1.-" evidence="12"/>
<evidence type="ECO:0000313" key="13">
    <source>
        <dbReference type="Proteomes" id="UP000006380"/>
    </source>
</evidence>
<evidence type="ECO:0000256" key="1">
    <source>
        <dbReference type="ARBA" id="ARBA00004651"/>
    </source>
</evidence>
<evidence type="ECO:0000259" key="11">
    <source>
        <dbReference type="PROSITE" id="PS50263"/>
    </source>
</evidence>
<dbReference type="PANTHER" id="PTHR38686">
    <property type="entry name" value="APOLIPOPROTEIN N-ACYLTRANSFERASE"/>
    <property type="match status" value="1"/>
</dbReference>
<feature type="transmembrane region" description="Helical" evidence="10">
    <location>
        <begin position="26"/>
        <end position="44"/>
    </location>
</feature>
<evidence type="ECO:0000313" key="12">
    <source>
        <dbReference type="EMBL" id="EAU00414.2"/>
    </source>
</evidence>
<keyword evidence="8 10" id="KW-0472">Membrane</keyword>
<dbReference type="PROSITE" id="PS50263">
    <property type="entry name" value="CN_HYDROLASE"/>
    <property type="match status" value="1"/>
</dbReference>
<dbReference type="KEGG" id="ccv:CCV52592_0705"/>
<feature type="transmembrane region" description="Helical" evidence="10">
    <location>
        <begin position="74"/>
        <end position="94"/>
    </location>
</feature>
<dbReference type="GO" id="GO:0042158">
    <property type="term" value="P:lipoprotein biosynthetic process"/>
    <property type="evidence" value="ECO:0007669"/>
    <property type="project" value="InterPro"/>
</dbReference>
<organism evidence="12 13">
    <name type="scientific">Campylobacter curvus (strain 525.92)</name>
    <dbReference type="NCBI Taxonomy" id="360105"/>
    <lineage>
        <taxon>Bacteria</taxon>
        <taxon>Pseudomonadati</taxon>
        <taxon>Campylobacterota</taxon>
        <taxon>Epsilonproteobacteria</taxon>
        <taxon>Campylobacterales</taxon>
        <taxon>Campylobacteraceae</taxon>
        <taxon>Campylobacter</taxon>
    </lineage>
</organism>
<evidence type="ECO:0000256" key="10">
    <source>
        <dbReference type="SAM" id="Phobius"/>
    </source>
</evidence>
<reference evidence="12" key="1">
    <citation type="submission" date="2016-07" db="EMBL/GenBank/DDBJ databases">
        <title>Comparative genomics of the Campylobacter concisus group.</title>
        <authorList>
            <person name="Miller W.G."/>
            <person name="Yee E."/>
            <person name="Chapman M.H."/>
            <person name="Huynh S."/>
            <person name="Bono J.L."/>
            <person name="On S.L.W."/>
            <person name="StLeger J."/>
            <person name="Foster G."/>
            <person name="Parker C.T."/>
        </authorList>
    </citation>
    <scope>NUCLEOTIDE SEQUENCE</scope>
    <source>
        <strain evidence="12">525.92</strain>
    </source>
</reference>
<keyword evidence="9 12" id="KW-0012">Acyltransferase</keyword>
<feature type="transmembrane region" description="Helical" evidence="10">
    <location>
        <begin position="100"/>
        <end position="119"/>
    </location>
</feature>
<feature type="transmembrane region" description="Helical" evidence="10">
    <location>
        <begin position="153"/>
        <end position="177"/>
    </location>
</feature>
<protein>
    <submittedName>
        <fullName evidence="12">Apolipoprotein N-acyltransferase</fullName>
        <ecNumber evidence="12">2.3.1.-</ecNumber>
    </submittedName>
</protein>
<dbReference type="GO" id="GO:0016410">
    <property type="term" value="F:N-acyltransferase activity"/>
    <property type="evidence" value="ECO:0007669"/>
    <property type="project" value="InterPro"/>
</dbReference>
<keyword evidence="4" id="KW-0997">Cell inner membrane</keyword>
<dbReference type="NCBIfam" id="NF008934">
    <property type="entry name" value="PRK12291.1"/>
    <property type="match status" value="1"/>
</dbReference>
<evidence type="ECO:0000256" key="6">
    <source>
        <dbReference type="ARBA" id="ARBA00022692"/>
    </source>
</evidence>
<dbReference type="InterPro" id="IPR004563">
    <property type="entry name" value="Apolipo_AcylTrfase"/>
</dbReference>
<dbReference type="InterPro" id="IPR059110">
    <property type="entry name" value="Lnt_campylobact"/>
</dbReference>
<sequence length="431" mass="48966">MKLRNFLLAWCSLCLKFLNRHFSTKIIIKAFVGAFLLANFIFLSLLENSLADFCSPFLTLAGIYIIINLPRAGFFTAGFFTGILWFYWISFSFIYYELSFLIPFVIIFVGLIYGLIFWLASFPSFVALRAVMLFLVSYIHPFGFNWLNLEATLVLGIFEPSVRGLIFVFLAAIALACLPKIYKFIAAFVCLVCALQFHTPAYKSLPFKIKLENTQISQDLKWQKEMKNEFINENLALIERAIDGNFTAIVLPESAFPLFMTHEKNLVAELKEKSHQITIIAGALAYEDKLSYNSTFVFSDGQMTRLDKFILVPFGEEIPLPKFIKDTINRLFFSGASDFATASSVSDYELAGAKIRNAICYEATRDELFSGEFDAMIAITNNGWFVPSTEPALQRLLLKYYATKYVKAIYHSVNGSPSEIITPKISVFDKF</sequence>
<dbReference type="GO" id="GO:0005886">
    <property type="term" value="C:plasma membrane"/>
    <property type="evidence" value="ECO:0007669"/>
    <property type="project" value="UniProtKB-SubCell"/>
</dbReference>
<evidence type="ECO:0000256" key="2">
    <source>
        <dbReference type="ARBA" id="ARBA00010065"/>
    </source>
</evidence>
<dbReference type="Gene3D" id="3.60.110.10">
    <property type="entry name" value="Carbon-nitrogen hydrolase"/>
    <property type="match status" value="1"/>
</dbReference>
<dbReference type="InterPro" id="IPR059109">
    <property type="entry name" value="Lnt_membrane_dom"/>
</dbReference>
<keyword evidence="5 12" id="KW-0808">Transferase</keyword>
<keyword evidence="3" id="KW-1003">Cell membrane</keyword>
<keyword evidence="13" id="KW-1185">Reference proteome</keyword>
<evidence type="ECO:0000256" key="8">
    <source>
        <dbReference type="ARBA" id="ARBA00023136"/>
    </source>
</evidence>
<evidence type="ECO:0000256" key="9">
    <source>
        <dbReference type="ARBA" id="ARBA00023315"/>
    </source>
</evidence>
<dbReference type="EMBL" id="CP000767">
    <property type="protein sequence ID" value="EAU00414.2"/>
    <property type="molecule type" value="Genomic_DNA"/>
</dbReference>
<evidence type="ECO:0000256" key="4">
    <source>
        <dbReference type="ARBA" id="ARBA00022519"/>
    </source>
</evidence>
<dbReference type="STRING" id="360105.CCV52592_0705"/>
<keyword evidence="6 10" id="KW-0812">Transmembrane</keyword>
<evidence type="ECO:0000256" key="5">
    <source>
        <dbReference type="ARBA" id="ARBA00022679"/>
    </source>
</evidence>
<dbReference type="AlphaFoldDB" id="A7GZ86"/>
<feature type="domain" description="CN hydrolase" evidence="11">
    <location>
        <begin position="212"/>
        <end position="431"/>
    </location>
</feature>
<dbReference type="PANTHER" id="PTHR38686:SF1">
    <property type="entry name" value="APOLIPOPROTEIN N-ACYLTRANSFERASE"/>
    <property type="match status" value="1"/>
</dbReference>
<comment type="subcellular location">
    <subcellularLocation>
        <location evidence="1">Cell membrane</location>
        <topology evidence="1">Multi-pass membrane protein</topology>
    </subcellularLocation>
</comment>
<comment type="similarity">
    <text evidence="2">Belongs to the CN hydrolase family. Apolipoprotein N-acyltransferase subfamily.</text>
</comment>
<dbReference type="NCBIfam" id="TIGR00546">
    <property type="entry name" value="lnt"/>
    <property type="match status" value="1"/>
</dbReference>
<dbReference type="InterPro" id="IPR036526">
    <property type="entry name" value="C-N_Hydrolase_sf"/>
</dbReference>
<proteinExistence type="inferred from homology"/>
<dbReference type="Proteomes" id="UP000006380">
    <property type="component" value="Chromosome"/>
</dbReference>
<evidence type="ECO:0000256" key="7">
    <source>
        <dbReference type="ARBA" id="ARBA00022989"/>
    </source>
</evidence>
<dbReference type="InterPro" id="IPR003010">
    <property type="entry name" value="C-N_Hydrolase"/>
</dbReference>
<accession>A7GZ86</accession>
<gene>
    <name evidence="12" type="primary">lnt</name>
    <name evidence="12" type="ORF">CCV52592_0705</name>
</gene>
<dbReference type="Pfam" id="PF26365">
    <property type="entry name" value="ApoNAT_membrane"/>
    <property type="match status" value="1"/>
</dbReference>
<feature type="transmembrane region" description="Helical" evidence="10">
    <location>
        <begin position="126"/>
        <end position="147"/>
    </location>
</feature>
<dbReference type="SUPFAM" id="SSF56317">
    <property type="entry name" value="Carbon-nitrogen hydrolase"/>
    <property type="match status" value="1"/>
</dbReference>
<keyword evidence="7 10" id="KW-1133">Transmembrane helix</keyword>
<evidence type="ECO:0000256" key="3">
    <source>
        <dbReference type="ARBA" id="ARBA00022475"/>
    </source>
</evidence>